<name>A0ABW4UGF4_9HYPH</name>
<dbReference type="EMBL" id="JBHUGZ010000020">
    <property type="protein sequence ID" value="MFD1986598.1"/>
    <property type="molecule type" value="Genomic_DNA"/>
</dbReference>
<evidence type="ECO:0000313" key="2">
    <source>
        <dbReference type="Proteomes" id="UP001597405"/>
    </source>
</evidence>
<dbReference type="RefSeq" id="WP_379103910.1">
    <property type="nucleotide sequence ID" value="NZ_JBHUGZ010000020.1"/>
</dbReference>
<evidence type="ECO:0000313" key="1">
    <source>
        <dbReference type="EMBL" id="MFD1986598.1"/>
    </source>
</evidence>
<accession>A0ABW4UGF4</accession>
<protein>
    <submittedName>
        <fullName evidence="1">Uncharacterized protein</fullName>
    </submittedName>
</protein>
<keyword evidence="2" id="KW-1185">Reference proteome</keyword>
<sequence>MSMLNDERWSGLKGGYKVVYDPRPALRALALRYDNETVWDELLNELHHQGDVGEASYAAIPEIVRISAEHAPANWGVYGLAAIIEEARLLDDRNPPIPDWIEPHYKAAWQTLFQLALRDLESQTDEMIVTYAFAVVALHRGMFGLARMAMCTEDERAEMLRGYLGR</sequence>
<dbReference type="Proteomes" id="UP001597405">
    <property type="component" value="Unassembled WGS sequence"/>
</dbReference>
<gene>
    <name evidence="1" type="ORF">ACFSOZ_29610</name>
</gene>
<organism evidence="1 2">
    <name type="scientific">Mesorhizobium newzealandense</name>
    <dbReference type="NCBI Taxonomy" id="1300302"/>
    <lineage>
        <taxon>Bacteria</taxon>
        <taxon>Pseudomonadati</taxon>
        <taxon>Pseudomonadota</taxon>
        <taxon>Alphaproteobacteria</taxon>
        <taxon>Hyphomicrobiales</taxon>
        <taxon>Phyllobacteriaceae</taxon>
        <taxon>Mesorhizobium</taxon>
    </lineage>
</organism>
<reference evidence="2" key="1">
    <citation type="journal article" date="2019" name="Int. J. Syst. Evol. Microbiol.">
        <title>The Global Catalogue of Microorganisms (GCM) 10K type strain sequencing project: providing services to taxonomists for standard genome sequencing and annotation.</title>
        <authorList>
            <consortium name="The Broad Institute Genomics Platform"/>
            <consortium name="The Broad Institute Genome Sequencing Center for Infectious Disease"/>
            <person name="Wu L."/>
            <person name="Ma J."/>
        </authorList>
    </citation>
    <scope>NUCLEOTIDE SEQUENCE [LARGE SCALE GENOMIC DNA]</scope>
    <source>
        <strain evidence="2">CGMCC 1.16225</strain>
    </source>
</reference>
<proteinExistence type="predicted"/>
<comment type="caution">
    <text evidence="1">The sequence shown here is derived from an EMBL/GenBank/DDBJ whole genome shotgun (WGS) entry which is preliminary data.</text>
</comment>